<dbReference type="HOGENOM" id="CLU_000288_67_2_1"/>
<dbReference type="Proteomes" id="UP000007241">
    <property type="component" value="Unassembled WGS sequence"/>
</dbReference>
<dbReference type="PROSITE" id="PS00108">
    <property type="entry name" value="PROTEIN_KINASE_ST"/>
    <property type="match status" value="1"/>
</dbReference>
<dbReference type="InParanoid" id="F4P9H9"/>
<keyword evidence="4" id="KW-0808">Transferase</keyword>
<dbReference type="InterPro" id="IPR008271">
    <property type="entry name" value="Ser/Thr_kinase_AS"/>
</dbReference>
<feature type="region of interest" description="Disordered" evidence="11">
    <location>
        <begin position="282"/>
        <end position="303"/>
    </location>
</feature>
<dbReference type="OMA" id="GYVHDIK"/>
<dbReference type="STRING" id="684364.F4P9H9"/>
<evidence type="ECO:0000313" key="14">
    <source>
        <dbReference type="EMBL" id="EGF78320.1"/>
    </source>
</evidence>
<evidence type="ECO:0000259" key="12">
    <source>
        <dbReference type="PROSITE" id="PS50011"/>
    </source>
</evidence>
<dbReference type="InterPro" id="IPR000719">
    <property type="entry name" value="Prot_kinase_dom"/>
</dbReference>
<evidence type="ECO:0000256" key="6">
    <source>
        <dbReference type="ARBA" id="ARBA00022777"/>
    </source>
</evidence>
<keyword evidence="6" id="KW-0418">Kinase</keyword>
<sequence>DFETIKTLATGAVGRVCLVRAKKDSKVYAMKILKKSDLLTRREAAFFMEERNALVFSEQSKWITTLYAAFQDEDNLYLVMEYVSGGSLRSLLNNKETSMEENEARFYIAEMILALEVLHKYSYIHRDVKPENCLIDSAGHIKLADFGSCIRLSDAARVTSHETVGTPDYISPEILQAHEGNANYNQSVDWYACFDYTDIPCVILYELLFDEVPFYSESLVETYGKIMNHKVFDNNLWYFLQFILICASEERLGKNGIDEIKSHPWFAGIPWSDLRDSKSCTAPFVPELSGPEDTRYFEDEENE</sequence>
<dbReference type="InterPro" id="IPR050839">
    <property type="entry name" value="Rho-assoc_Ser/Thr_Kinase"/>
</dbReference>
<evidence type="ECO:0000256" key="2">
    <source>
        <dbReference type="ARBA" id="ARBA00022527"/>
    </source>
</evidence>
<reference evidence="14 15" key="1">
    <citation type="submission" date="2009-12" db="EMBL/GenBank/DDBJ databases">
        <title>The draft genome of Batrachochytrium dendrobatidis.</title>
        <authorList>
            <consortium name="US DOE Joint Genome Institute (JGI-PGF)"/>
            <person name="Kuo A."/>
            <person name="Salamov A."/>
            <person name="Schmutz J."/>
            <person name="Lucas S."/>
            <person name="Pitluck S."/>
            <person name="Rosenblum E."/>
            <person name="Stajich J."/>
            <person name="Eisen M."/>
            <person name="Grigoriev I.V."/>
        </authorList>
    </citation>
    <scope>NUCLEOTIDE SEQUENCE [LARGE SCALE GENOMIC DNA]</scope>
    <source>
        <strain evidence="15">JAM81 / FGSC 10211</strain>
    </source>
</reference>
<dbReference type="FunFam" id="3.30.200.20:FF:001209">
    <property type="entry name" value="Serine/threonine-protein kinase MRCK beta"/>
    <property type="match status" value="1"/>
</dbReference>
<evidence type="ECO:0000313" key="15">
    <source>
        <dbReference type="Proteomes" id="UP000007241"/>
    </source>
</evidence>
<dbReference type="PANTHER" id="PTHR22988">
    <property type="entry name" value="MYOTONIC DYSTROPHY S/T KINASE-RELATED"/>
    <property type="match status" value="1"/>
</dbReference>
<dbReference type="RefSeq" id="XP_006680985.1">
    <property type="nucleotide sequence ID" value="XM_006680922.1"/>
</dbReference>
<dbReference type="GO" id="GO:0007010">
    <property type="term" value="P:cytoskeleton organization"/>
    <property type="evidence" value="ECO:0007669"/>
    <property type="project" value="UniProtKB-ARBA"/>
</dbReference>
<keyword evidence="3" id="KW-0597">Phosphoprotein</keyword>
<feature type="non-terminal residue" evidence="14">
    <location>
        <position position="303"/>
    </location>
</feature>
<dbReference type="FunFam" id="1.10.510.10:FF:000024">
    <property type="entry name" value="Probable serine/threonine-protein kinase cot-1"/>
    <property type="match status" value="1"/>
</dbReference>
<evidence type="ECO:0000256" key="11">
    <source>
        <dbReference type="SAM" id="MobiDB-lite"/>
    </source>
</evidence>
<feature type="non-terminal residue" evidence="14">
    <location>
        <position position="1"/>
    </location>
</feature>
<keyword evidence="2" id="KW-0723">Serine/threonine-protein kinase</keyword>
<evidence type="ECO:0000256" key="1">
    <source>
        <dbReference type="ARBA" id="ARBA00012513"/>
    </source>
</evidence>
<protein>
    <recommendedName>
        <fullName evidence="1">non-specific serine/threonine protein kinase</fullName>
        <ecNumber evidence="1">2.7.11.1</ecNumber>
    </recommendedName>
</protein>
<keyword evidence="7" id="KW-0067">ATP-binding</keyword>
<feature type="domain" description="Protein kinase" evidence="12">
    <location>
        <begin position="2"/>
        <end position="266"/>
    </location>
</feature>
<accession>F4P9H9</accession>
<dbReference type="PROSITE" id="PS50011">
    <property type="entry name" value="PROTEIN_KINASE_DOM"/>
    <property type="match status" value="1"/>
</dbReference>
<comment type="similarity">
    <text evidence="8">Belongs to the protein kinase superfamily. STE Ser/Thr protein kinase family. COT1 subfamily.</text>
</comment>
<keyword evidence="5" id="KW-0547">Nucleotide-binding</keyword>
<keyword evidence="15" id="KW-1185">Reference proteome</keyword>
<dbReference type="SMART" id="SM00220">
    <property type="entry name" value="S_TKc"/>
    <property type="match status" value="1"/>
</dbReference>
<proteinExistence type="inferred from homology"/>
<evidence type="ECO:0000256" key="10">
    <source>
        <dbReference type="ARBA" id="ARBA00048679"/>
    </source>
</evidence>
<dbReference type="EC" id="2.7.11.1" evidence="1"/>
<evidence type="ECO:0000256" key="8">
    <source>
        <dbReference type="ARBA" id="ARBA00038271"/>
    </source>
</evidence>
<gene>
    <name evidence="14" type="ORF">BATDEDRAFT_13242</name>
</gene>
<dbReference type="Pfam" id="PF00069">
    <property type="entry name" value="Pkinase"/>
    <property type="match status" value="1"/>
</dbReference>
<dbReference type="AlphaFoldDB" id="F4P9H9"/>
<dbReference type="InterPro" id="IPR000961">
    <property type="entry name" value="AGC-kinase_C"/>
</dbReference>
<dbReference type="GO" id="GO:0005524">
    <property type="term" value="F:ATP binding"/>
    <property type="evidence" value="ECO:0007669"/>
    <property type="project" value="UniProtKB-KW"/>
</dbReference>
<name>F4P9H9_BATDJ</name>
<comment type="catalytic activity">
    <reaction evidence="10">
        <text>L-seryl-[protein] + ATP = O-phospho-L-seryl-[protein] + ADP + H(+)</text>
        <dbReference type="Rhea" id="RHEA:17989"/>
        <dbReference type="Rhea" id="RHEA-COMP:9863"/>
        <dbReference type="Rhea" id="RHEA-COMP:11604"/>
        <dbReference type="ChEBI" id="CHEBI:15378"/>
        <dbReference type="ChEBI" id="CHEBI:29999"/>
        <dbReference type="ChEBI" id="CHEBI:30616"/>
        <dbReference type="ChEBI" id="CHEBI:83421"/>
        <dbReference type="ChEBI" id="CHEBI:456216"/>
        <dbReference type="EC" id="2.7.11.1"/>
    </reaction>
</comment>
<dbReference type="SUPFAM" id="SSF56112">
    <property type="entry name" value="Protein kinase-like (PK-like)"/>
    <property type="match status" value="1"/>
</dbReference>
<dbReference type="PROSITE" id="PS51285">
    <property type="entry name" value="AGC_KINASE_CTER"/>
    <property type="match status" value="1"/>
</dbReference>
<dbReference type="Gene3D" id="3.30.200.20">
    <property type="entry name" value="Phosphorylase Kinase, domain 1"/>
    <property type="match status" value="1"/>
</dbReference>
<dbReference type="OrthoDB" id="3638488at2759"/>
<dbReference type="GeneID" id="18236781"/>
<dbReference type="PANTHER" id="PTHR22988:SF71">
    <property type="entry name" value="CITRON RHO-INTERACTING KINASE"/>
    <property type="match status" value="1"/>
</dbReference>
<organism evidence="14 15">
    <name type="scientific">Batrachochytrium dendrobatidis (strain JAM81 / FGSC 10211)</name>
    <name type="common">Frog chytrid fungus</name>
    <dbReference type="NCBI Taxonomy" id="684364"/>
    <lineage>
        <taxon>Eukaryota</taxon>
        <taxon>Fungi</taxon>
        <taxon>Fungi incertae sedis</taxon>
        <taxon>Chytridiomycota</taxon>
        <taxon>Chytridiomycota incertae sedis</taxon>
        <taxon>Chytridiomycetes</taxon>
        <taxon>Rhizophydiales</taxon>
        <taxon>Rhizophydiales incertae sedis</taxon>
        <taxon>Batrachochytrium</taxon>
    </lineage>
</organism>
<dbReference type="InterPro" id="IPR011009">
    <property type="entry name" value="Kinase-like_dom_sf"/>
</dbReference>
<evidence type="ECO:0000259" key="13">
    <source>
        <dbReference type="PROSITE" id="PS51285"/>
    </source>
</evidence>
<evidence type="ECO:0000256" key="5">
    <source>
        <dbReference type="ARBA" id="ARBA00022741"/>
    </source>
</evidence>
<dbReference type="Gene3D" id="1.10.510.10">
    <property type="entry name" value="Transferase(Phosphotransferase) domain 1"/>
    <property type="match status" value="1"/>
</dbReference>
<evidence type="ECO:0000256" key="9">
    <source>
        <dbReference type="ARBA" id="ARBA00047899"/>
    </source>
</evidence>
<dbReference type="EMBL" id="GL882889">
    <property type="protein sequence ID" value="EGF78320.1"/>
    <property type="molecule type" value="Genomic_DNA"/>
</dbReference>
<evidence type="ECO:0000256" key="4">
    <source>
        <dbReference type="ARBA" id="ARBA00022679"/>
    </source>
</evidence>
<feature type="domain" description="AGC-kinase C-terminal" evidence="13">
    <location>
        <begin position="267"/>
        <end position="303"/>
    </location>
</feature>
<comment type="catalytic activity">
    <reaction evidence="9">
        <text>L-threonyl-[protein] + ATP = O-phospho-L-threonyl-[protein] + ADP + H(+)</text>
        <dbReference type="Rhea" id="RHEA:46608"/>
        <dbReference type="Rhea" id="RHEA-COMP:11060"/>
        <dbReference type="Rhea" id="RHEA-COMP:11605"/>
        <dbReference type="ChEBI" id="CHEBI:15378"/>
        <dbReference type="ChEBI" id="CHEBI:30013"/>
        <dbReference type="ChEBI" id="CHEBI:30616"/>
        <dbReference type="ChEBI" id="CHEBI:61977"/>
        <dbReference type="ChEBI" id="CHEBI:456216"/>
        <dbReference type="EC" id="2.7.11.1"/>
    </reaction>
</comment>
<evidence type="ECO:0000256" key="3">
    <source>
        <dbReference type="ARBA" id="ARBA00022553"/>
    </source>
</evidence>
<evidence type="ECO:0000256" key="7">
    <source>
        <dbReference type="ARBA" id="ARBA00022840"/>
    </source>
</evidence>
<dbReference type="GO" id="GO:0004674">
    <property type="term" value="F:protein serine/threonine kinase activity"/>
    <property type="evidence" value="ECO:0007669"/>
    <property type="project" value="UniProtKB-KW"/>
</dbReference>